<dbReference type="EMBL" id="CM009301">
    <property type="protein sequence ID" value="KAI9384120.1"/>
    <property type="molecule type" value="Genomic_DNA"/>
</dbReference>
<sequence length="72" mass="8853">MEFQFRSKRESSCIQVLCSTHLFLSRYKYLYPWHTNEFPISVSLVLLMHVKRRKQINKYGQLNQKREIKFQT</sequence>
<organism evidence="1 2">
    <name type="scientific">Populus trichocarpa</name>
    <name type="common">Western balsam poplar</name>
    <name type="synonym">Populus balsamifera subsp. trichocarpa</name>
    <dbReference type="NCBI Taxonomy" id="3694"/>
    <lineage>
        <taxon>Eukaryota</taxon>
        <taxon>Viridiplantae</taxon>
        <taxon>Streptophyta</taxon>
        <taxon>Embryophyta</taxon>
        <taxon>Tracheophyta</taxon>
        <taxon>Spermatophyta</taxon>
        <taxon>Magnoliopsida</taxon>
        <taxon>eudicotyledons</taxon>
        <taxon>Gunneridae</taxon>
        <taxon>Pentapetalae</taxon>
        <taxon>rosids</taxon>
        <taxon>fabids</taxon>
        <taxon>Malpighiales</taxon>
        <taxon>Salicaceae</taxon>
        <taxon>Saliceae</taxon>
        <taxon>Populus</taxon>
    </lineage>
</organism>
<protein>
    <submittedName>
        <fullName evidence="1">Uncharacterized protein</fullName>
    </submittedName>
</protein>
<reference evidence="1 2" key="1">
    <citation type="journal article" date="2006" name="Science">
        <title>The genome of black cottonwood, Populus trichocarpa (Torr. &amp; Gray).</title>
        <authorList>
            <person name="Tuskan G.A."/>
            <person name="Difazio S."/>
            <person name="Jansson S."/>
            <person name="Bohlmann J."/>
            <person name="Grigoriev I."/>
            <person name="Hellsten U."/>
            <person name="Putnam N."/>
            <person name="Ralph S."/>
            <person name="Rombauts S."/>
            <person name="Salamov A."/>
            <person name="Schein J."/>
            <person name="Sterck L."/>
            <person name="Aerts A."/>
            <person name="Bhalerao R.R."/>
            <person name="Bhalerao R.P."/>
            <person name="Blaudez D."/>
            <person name="Boerjan W."/>
            <person name="Brun A."/>
            <person name="Brunner A."/>
            <person name="Busov V."/>
            <person name="Campbell M."/>
            <person name="Carlson J."/>
            <person name="Chalot M."/>
            <person name="Chapman J."/>
            <person name="Chen G.L."/>
            <person name="Cooper D."/>
            <person name="Coutinho P.M."/>
            <person name="Couturier J."/>
            <person name="Covert S."/>
            <person name="Cronk Q."/>
            <person name="Cunningham R."/>
            <person name="Davis J."/>
            <person name="Degroeve S."/>
            <person name="Dejardin A."/>
            <person name="Depamphilis C."/>
            <person name="Detter J."/>
            <person name="Dirks B."/>
            <person name="Dubchak I."/>
            <person name="Duplessis S."/>
            <person name="Ehlting J."/>
            <person name="Ellis B."/>
            <person name="Gendler K."/>
            <person name="Goodstein D."/>
            <person name="Gribskov M."/>
            <person name="Grimwood J."/>
            <person name="Groover A."/>
            <person name="Gunter L."/>
            <person name="Hamberger B."/>
            <person name="Heinze B."/>
            <person name="Helariutta Y."/>
            <person name="Henrissat B."/>
            <person name="Holligan D."/>
            <person name="Holt R."/>
            <person name="Huang W."/>
            <person name="Islam-Faridi N."/>
            <person name="Jones S."/>
            <person name="Jones-Rhoades M."/>
            <person name="Jorgensen R."/>
            <person name="Joshi C."/>
            <person name="Kangasjarvi J."/>
            <person name="Karlsson J."/>
            <person name="Kelleher C."/>
            <person name="Kirkpatrick R."/>
            <person name="Kirst M."/>
            <person name="Kohler A."/>
            <person name="Kalluri U."/>
            <person name="Larimer F."/>
            <person name="Leebens-Mack J."/>
            <person name="Leple J.C."/>
            <person name="Locascio P."/>
            <person name="Lou Y."/>
            <person name="Lucas S."/>
            <person name="Martin F."/>
            <person name="Montanini B."/>
            <person name="Napoli C."/>
            <person name="Nelson D.R."/>
            <person name="Nelson C."/>
            <person name="Nieminen K."/>
            <person name="Nilsson O."/>
            <person name="Pereda V."/>
            <person name="Peter G."/>
            <person name="Philippe R."/>
            <person name="Pilate G."/>
            <person name="Poliakov A."/>
            <person name="Razumovskaya J."/>
            <person name="Richardson P."/>
            <person name="Rinaldi C."/>
            <person name="Ritland K."/>
            <person name="Rouze P."/>
            <person name="Ryaboy D."/>
            <person name="Schmutz J."/>
            <person name="Schrader J."/>
            <person name="Segerman B."/>
            <person name="Shin H."/>
            <person name="Siddiqui A."/>
            <person name="Sterky F."/>
            <person name="Terry A."/>
            <person name="Tsai C.J."/>
            <person name="Uberbacher E."/>
            <person name="Unneberg P."/>
            <person name="Vahala J."/>
            <person name="Wall K."/>
            <person name="Wessler S."/>
            <person name="Yang G."/>
            <person name="Yin T."/>
            <person name="Douglas C."/>
            <person name="Marra M."/>
            <person name="Sandberg G."/>
            <person name="Van de Peer Y."/>
            <person name="Rokhsar D."/>
        </authorList>
    </citation>
    <scope>NUCLEOTIDE SEQUENCE [LARGE SCALE GENOMIC DNA]</scope>
    <source>
        <strain evidence="2">cv. Nisqually</strain>
    </source>
</reference>
<evidence type="ECO:0000313" key="2">
    <source>
        <dbReference type="Proteomes" id="UP000006729"/>
    </source>
</evidence>
<comment type="caution">
    <text evidence="1">The sequence shown here is derived from an EMBL/GenBank/DDBJ whole genome shotgun (WGS) entry which is preliminary data.</text>
</comment>
<evidence type="ECO:0000313" key="1">
    <source>
        <dbReference type="EMBL" id="KAI9384120.1"/>
    </source>
</evidence>
<dbReference type="Proteomes" id="UP000006729">
    <property type="component" value="Chromosome 12"/>
</dbReference>
<name>A0ACC0S4W4_POPTR</name>
<gene>
    <name evidence="1" type="ORF">POPTR_012G014550v4</name>
</gene>
<keyword evidence="2" id="KW-1185">Reference proteome</keyword>
<proteinExistence type="predicted"/>
<accession>A0ACC0S4W4</accession>